<dbReference type="GO" id="GO:0036312">
    <property type="term" value="F:phosphatidylinositol 3-kinase regulatory subunit binding"/>
    <property type="evidence" value="ECO:0007669"/>
    <property type="project" value="TreeGrafter"/>
</dbReference>
<feature type="region of interest" description="Disordered" evidence="12">
    <location>
        <begin position="1965"/>
        <end position="1997"/>
    </location>
</feature>
<feature type="domain" description="PDZ" evidence="16">
    <location>
        <begin position="1715"/>
        <end position="1796"/>
    </location>
</feature>
<evidence type="ECO:0000256" key="2">
    <source>
        <dbReference type="ARBA" id="ARBA00004245"/>
    </source>
</evidence>
<dbReference type="CDD" id="cd23072">
    <property type="entry name" value="PDZ1_PTPN13-like"/>
    <property type="match status" value="1"/>
</dbReference>
<feature type="coiled-coil region" evidence="11">
    <location>
        <begin position="455"/>
        <end position="482"/>
    </location>
</feature>
<feature type="binding site" evidence="10">
    <location>
        <position position="2258"/>
    </location>
    <ligand>
        <name>substrate</name>
    </ligand>
</feature>
<dbReference type="CDD" id="cd17195">
    <property type="entry name" value="FERM_F1_PTPN13"/>
    <property type="match status" value="1"/>
</dbReference>
<feature type="region of interest" description="Disordered" evidence="12">
    <location>
        <begin position="1005"/>
        <end position="1037"/>
    </location>
</feature>
<dbReference type="PROSITE" id="PS50056">
    <property type="entry name" value="TYR_PHOSPHATASE_2"/>
    <property type="match status" value="1"/>
</dbReference>
<dbReference type="SMART" id="SM00228">
    <property type="entry name" value="PDZ"/>
    <property type="match status" value="5"/>
</dbReference>
<keyword evidence="4 8" id="KW-0963">Cytoplasm</keyword>
<organism evidence="18 19">
    <name type="scientific">Calidris pygmaea</name>
    <name type="common">Spoon-billed sandpiper</name>
    <dbReference type="NCBI Taxonomy" id="425635"/>
    <lineage>
        <taxon>Eukaryota</taxon>
        <taxon>Metazoa</taxon>
        <taxon>Chordata</taxon>
        <taxon>Craniata</taxon>
        <taxon>Vertebrata</taxon>
        <taxon>Euteleostomi</taxon>
        <taxon>Archelosauria</taxon>
        <taxon>Archosauria</taxon>
        <taxon>Dinosauria</taxon>
        <taxon>Saurischia</taxon>
        <taxon>Theropoda</taxon>
        <taxon>Coelurosauria</taxon>
        <taxon>Aves</taxon>
        <taxon>Neognathae</taxon>
        <taxon>Neoaves</taxon>
        <taxon>Charadriiformes</taxon>
        <taxon>Scolopacidae</taxon>
        <taxon>Calidris</taxon>
    </lineage>
</organism>
<keyword evidence="11" id="KW-0175">Coiled coil</keyword>
<dbReference type="Ensembl" id="ENSCPGT00000030490.1">
    <property type="protein sequence ID" value="ENSCPGP00000027926.1"/>
    <property type="gene ID" value="ENSCPGG00000019249.1"/>
</dbReference>
<evidence type="ECO:0000256" key="11">
    <source>
        <dbReference type="SAM" id="Coils"/>
    </source>
</evidence>
<dbReference type="PROSITE" id="PS51377">
    <property type="entry name" value="KIND"/>
    <property type="match status" value="1"/>
</dbReference>
<dbReference type="SUPFAM" id="SSF54236">
    <property type="entry name" value="Ubiquitin-like"/>
    <property type="match status" value="1"/>
</dbReference>
<feature type="compositionally biased region" description="Basic and acidic residues" evidence="12">
    <location>
        <begin position="1611"/>
        <end position="1624"/>
    </location>
</feature>
<dbReference type="Gene3D" id="1.20.80.10">
    <property type="match status" value="1"/>
</dbReference>
<comment type="similarity">
    <text evidence="3 8">Belongs to the protein-tyrosine phosphatase family. Non-receptor class subfamily.</text>
</comment>
<dbReference type="InterPro" id="IPR000387">
    <property type="entry name" value="Tyr_Pase_dom"/>
</dbReference>
<evidence type="ECO:0000256" key="6">
    <source>
        <dbReference type="ARBA" id="ARBA00023212"/>
    </source>
</evidence>
<dbReference type="Gene3D" id="2.30.42.10">
    <property type="match status" value="5"/>
</dbReference>
<dbReference type="InterPro" id="IPR014352">
    <property type="entry name" value="FERM/acyl-CoA-bd_prot_sf"/>
</dbReference>
<evidence type="ECO:0000259" key="13">
    <source>
        <dbReference type="PROSITE" id="PS50055"/>
    </source>
</evidence>
<dbReference type="Pfam" id="PF09380">
    <property type="entry name" value="FERM_C"/>
    <property type="match status" value="1"/>
</dbReference>
<dbReference type="InterPro" id="IPR036034">
    <property type="entry name" value="PDZ_sf"/>
</dbReference>
<dbReference type="InterPro" id="IPR019749">
    <property type="entry name" value="Band_41_domain"/>
</dbReference>
<dbReference type="SMART" id="SM00750">
    <property type="entry name" value="KIND"/>
    <property type="match status" value="1"/>
</dbReference>
<dbReference type="PRINTS" id="PR00935">
    <property type="entry name" value="BAND41"/>
</dbReference>
<comment type="function">
    <text evidence="8">Regulates negatively FAS-induced apoptosis and NGFR-mediated pro-apoptotic signaling.</text>
</comment>
<dbReference type="GO" id="GO:0005856">
    <property type="term" value="C:cytoskeleton"/>
    <property type="evidence" value="ECO:0007669"/>
    <property type="project" value="UniProtKB-SubCell"/>
</dbReference>
<accession>A0A8C3KQL4</accession>
<dbReference type="CDD" id="cd14473">
    <property type="entry name" value="FERM_B-lobe"/>
    <property type="match status" value="1"/>
</dbReference>
<dbReference type="GO" id="GO:0005737">
    <property type="term" value="C:cytoplasm"/>
    <property type="evidence" value="ECO:0007669"/>
    <property type="project" value="UniProtKB-UniRule"/>
</dbReference>
<name>A0A8C3KQL4_9CHAR</name>
<feature type="domain" description="PDZ" evidence="16">
    <location>
        <begin position="1810"/>
        <end position="1893"/>
    </location>
</feature>
<keyword evidence="5" id="KW-0677">Repeat</keyword>
<dbReference type="Pfam" id="PF09379">
    <property type="entry name" value="FERM_N"/>
    <property type="match status" value="1"/>
</dbReference>
<dbReference type="PROSITE" id="PS50055">
    <property type="entry name" value="TYR_PHOSPHATASE_PTP"/>
    <property type="match status" value="1"/>
</dbReference>
<dbReference type="PANTHER" id="PTHR46900:SF1">
    <property type="entry name" value="TYROSINE-PROTEIN PHOSPHATASE NON-RECEPTOR TYPE 13"/>
    <property type="match status" value="1"/>
</dbReference>
<protein>
    <recommendedName>
        <fullName evidence="8">Tyrosine-protein phosphatase non-receptor type 13</fullName>
        <ecNumber evidence="8">3.1.3.48</ecNumber>
    </recommendedName>
</protein>
<comment type="catalytic activity">
    <reaction evidence="8">
        <text>O-phospho-L-tyrosyl-[protein] + H2O = L-tyrosyl-[protein] + phosphate</text>
        <dbReference type="Rhea" id="RHEA:10684"/>
        <dbReference type="Rhea" id="RHEA-COMP:10136"/>
        <dbReference type="Rhea" id="RHEA-COMP:20101"/>
        <dbReference type="ChEBI" id="CHEBI:15377"/>
        <dbReference type="ChEBI" id="CHEBI:43474"/>
        <dbReference type="ChEBI" id="CHEBI:46858"/>
        <dbReference type="ChEBI" id="CHEBI:61978"/>
        <dbReference type="EC" id="3.1.3.48"/>
    </reaction>
</comment>
<dbReference type="Pfam" id="PF00102">
    <property type="entry name" value="Y_phosphatase"/>
    <property type="match status" value="1"/>
</dbReference>
<dbReference type="CDD" id="cd06696">
    <property type="entry name" value="PDZ4_PTPN13-like"/>
    <property type="match status" value="1"/>
</dbReference>
<feature type="domain" description="PDZ" evidence="16">
    <location>
        <begin position="1326"/>
        <end position="1416"/>
    </location>
</feature>
<feature type="active site" description="Phosphocysteine intermediate" evidence="9">
    <location>
        <position position="2288"/>
    </location>
</feature>
<feature type="domain" description="KIND" evidence="17">
    <location>
        <begin position="3"/>
        <end position="187"/>
    </location>
</feature>
<dbReference type="PANTHER" id="PTHR46900">
    <property type="entry name" value="TYROSINE-PROTEIN PHOSPHATASE NON-RECEPTOR TYPE 13"/>
    <property type="match status" value="1"/>
</dbReference>
<dbReference type="FunFam" id="3.10.20.90:FF:000082">
    <property type="entry name" value="Tyrosine-protein phosphatase non-receptor type 13"/>
    <property type="match status" value="1"/>
</dbReference>
<feature type="domain" description="Tyrosine-protein phosphatase" evidence="13">
    <location>
        <begin position="2093"/>
        <end position="2347"/>
    </location>
</feature>
<dbReference type="SUPFAM" id="SSF47031">
    <property type="entry name" value="Second domain of FERM"/>
    <property type="match status" value="1"/>
</dbReference>
<dbReference type="PROSITE" id="PS50106">
    <property type="entry name" value="PDZ"/>
    <property type="match status" value="5"/>
</dbReference>
<evidence type="ECO:0000256" key="4">
    <source>
        <dbReference type="ARBA" id="ARBA00022490"/>
    </source>
</evidence>
<dbReference type="PIRSF" id="PIRSF000933">
    <property type="entry name" value="Tyr-Ptase_nr13"/>
    <property type="match status" value="1"/>
</dbReference>
<evidence type="ECO:0000259" key="16">
    <source>
        <dbReference type="PROSITE" id="PS50106"/>
    </source>
</evidence>
<dbReference type="InterPro" id="IPR000299">
    <property type="entry name" value="FERM_domain"/>
</dbReference>
<dbReference type="GO" id="GO:0004725">
    <property type="term" value="F:protein tyrosine phosphatase activity"/>
    <property type="evidence" value="ECO:0007669"/>
    <property type="project" value="UniProtKB-UniRule"/>
</dbReference>
<feature type="domain" description="PDZ" evidence="16">
    <location>
        <begin position="1051"/>
        <end position="1137"/>
    </location>
</feature>
<dbReference type="SUPFAM" id="SSF50729">
    <property type="entry name" value="PH domain-like"/>
    <property type="match status" value="1"/>
</dbReference>
<dbReference type="Pfam" id="PF00595">
    <property type="entry name" value="PDZ"/>
    <property type="match status" value="5"/>
</dbReference>
<feature type="compositionally biased region" description="Polar residues" evidence="12">
    <location>
        <begin position="1201"/>
        <end position="1221"/>
    </location>
</feature>
<dbReference type="CDD" id="cd06792">
    <property type="entry name" value="PDZ2-PTPN13_FRMPD2-like"/>
    <property type="match status" value="1"/>
</dbReference>
<dbReference type="InterPro" id="IPR003595">
    <property type="entry name" value="Tyr_Pase_cat"/>
</dbReference>
<dbReference type="FunFam" id="2.30.42.10:FF:000084">
    <property type="entry name" value="Tyrosine-protein phosphatase non-receptor type 13"/>
    <property type="match status" value="1"/>
</dbReference>
<feature type="domain" description="FERM" evidence="15">
    <location>
        <begin position="554"/>
        <end position="854"/>
    </location>
</feature>
<keyword evidence="8" id="KW-0904">Protein phosphatase</keyword>
<feature type="region of interest" description="Disordered" evidence="12">
    <location>
        <begin position="1153"/>
        <end position="1312"/>
    </location>
</feature>
<evidence type="ECO:0000256" key="9">
    <source>
        <dbReference type="PIRSR" id="PIRSR000933-50"/>
    </source>
</evidence>
<dbReference type="PRINTS" id="PR00700">
    <property type="entry name" value="PRTYPHPHTASE"/>
</dbReference>
<feature type="domain" description="Tyrosine specific protein phosphatases" evidence="14">
    <location>
        <begin position="2269"/>
        <end position="2338"/>
    </location>
</feature>
<dbReference type="InterPro" id="IPR052074">
    <property type="entry name" value="NonRcpt_TyrProt_Phosphatase"/>
</dbReference>
<comment type="subcellular location">
    <subcellularLocation>
        <location evidence="2 8">Cytoplasm</location>
        <location evidence="2 8">Cytoskeleton</location>
    </subcellularLocation>
    <subcellularLocation>
        <location evidence="1">Nucleus</location>
    </subcellularLocation>
</comment>
<dbReference type="InterPro" id="IPR011019">
    <property type="entry name" value="KIND_dom"/>
</dbReference>
<sequence length="2360" mass="263353">MHVSLAEALEVRGGPLQEEEIWAILNQSAESLQELFTKADPTALEFIISPWSLLLLPSGSVSFTDENVSQQDLRAFTAPEVLQNHSLSSLSDVEKVHIYSLGMALFWGADHEVPQSQPIKLGDHLNSILLGMCEDVIYARVSVRTVLDACSAHIRNSNCAPSFSYVKQLVRLVLGSLSGVSLSSKITYMKCFLIPGKTLVVDAPDGHKTHFSQQTMLNKGLSKSMGFLSIRGTQDEEEFSQGISTDYNSRQEDVFCPHICKTSEFEKKGHVHTDVPPKRKIWASSTDLLCTMDKTAEKGHAGGSHGHNHQCDAFPVRTSTATRNKEARYSDGSIALDVFGPQKLDQTRHVPETSTSAAISSAFDRIRERQKKLQLLREAMNVEEPLRRYKSYHSDVYSTSSESPSVISSEPDFRFCVLGLSKYLKQQNVLGITTNVFHPLWLYHRQHEAPFEGNLISQEMMLKHQEEEMMQLQARLALRQSRHNLYSGDAIRSSMLDITRDPLREIALETAMTQRKLRNFFGPEFVKMTIEPFISLDLPKSILTKKGKNDDTRRKVNVMLLSGQKLELTCDTKTICKDVFDMVVAHIGLVEHHLFGLATLRDNEFFFVDPDIKLSKVAPEGWKEEPKKKNKPLVNFTLFFRIKFFVDDVSLIQHTLTCHQYYLQLRKDILEDRIHCDDETALLFASLALQAEYGDYQAEVHGMSYFRLEHYVPARVMEKLDLSYIKEELPKLHSTYVGASEKETELEFLKLCQRLTEYGVHLHHVLPEKRSQTGILLGVCSKGVVIFEVHNGARTPVLRFPWRETKKISFSKKKITLQNTLDGIKHAFQTDNSKTCQYLLHLCSSQHKFQLQMRARQSNQDTQDIERASFRSLNLHADSVKGFNMGRAISTGSLASSTLNRLAVRPLSVQAEILKRLSCSELSLFQPLPGSSKDKNNKNLWEERPRVMSKSFHDLSQSHISVYPPRKNIINALDSSPQKIEDVMGRVFQQMPKFDTGSAVGALKLSNSKSHAGLSRSPERKKNDSDSSSIEDTGQAYVVGQVASPEREITLVNLKKDEKLGLGFQIVGGEKMGKLDLGIFIHSVIPGGPADLEGSLKPGHRLISVNSTSLEGVSHHAALEILENAPEDVTLVISQPKDNLSMLPSLTPFLNNGTRGYLRRPSSVQDNEAESSSEERNRSRGHQRPVSGSLSGLSGGKRDGSMSSQDSRTESASLSQSQTASFFGKRSSGRAQQDAQHYSDSQSGLSKMNEKRRSSSDSTRAKNKRLGVVESVEYSDRGDSDMDEATYSSSQEQQPAKKEPSSTNTANKMNSKKVTATLLKPGDIFEVELAKKDNGLGISVTVLFDKGGVNTSIRHGGIYVKAIIPKGAAEADGRIEKGDRVLSVNGISLEGATHKQAVETLRNTGQVVHLLLEKGQLSVAGVHAPVTPQCTPPNQVGQCEPQEKPETRTTNAKDYGFVTADNTFEVKLMKNSSGLGFSFCREDNLTPEQLGSTIVRVKKLFPGQPAAESGQIEIGDVILKVNGASLKGLSQQEVISALRGTSPEVSLLLCRPPAGILPDIDPSLLTPIHSPPQVFPDVNREVSGPSNAEQGDSSDENETTDLSKKRLKSPSRRDSYSDSSRSADEEVIDSPAQVGLGWSSALYQTSDEAMTQVHGGQEEAVRTILYSDQEAPSKSELEDRYAVYNDPHNIAEGVYKSNLLNLFIEIRFYFEVELRVTMTKSEKGSLGFTVTKGNDNVGCYIHDIVQDPAKSDGRLRPGDRLIKVNDIDVTNMSHTEAVNFLRAAPKTVKLVLGRVLELPKMPVLPHLLPDITLTCHKEELGLLLSGGHDSLYQVVYISDILPRSVAARDESLHALDIIHYINGVSTQGMTLREAKRMLETYLPKVVLKATRYILAANASLYFVFFCFFPLKHPILGKGVTLYYFSLETEVPDDEYYDEDDHNEVVQYLLDVVDEEAQNLLNHNNATSEAQNHLPGNMKMNGKLTEDKSEDTDCDGSSLPEDFSEVGWQETGRHLSSPQPPLRQADEDEITWGSDELPIESVIQERVNKDFPLVTNEEISALPTVNVLPGGKYSGAKLKSVIRMLRGLLEQGVPSKEIENLQELKPLDQCLIGQAKENRKKNRYKNILPYDTTRVPLGIEGGYINASFIRMPVGNEEFVYIACQGPLPTTVADFWQMVWEQNCTVIAMMTQEVEGEKIKCQRYWPDVLNKTTMINDRLRLALVRLQQLKGFIIRVLELEDIQTGEVRHISHLNFIAWPDHDTPSQPDDLLTFISYMRHVHKSGPIVTHCSAGIGRSGTLICIDVVLGLISRDLSFDISDLVRTMRLQRHGMVQTEDQYIFCYQVVLYVLNHLQHEEQQGGK</sequence>
<keyword evidence="8" id="KW-0378">Hydrolase</keyword>
<dbReference type="PROSITE" id="PS50057">
    <property type="entry name" value="FERM_3"/>
    <property type="match status" value="1"/>
</dbReference>
<dbReference type="Pfam" id="PF16599">
    <property type="entry name" value="PTN13_u3"/>
    <property type="match status" value="1"/>
</dbReference>
<evidence type="ECO:0000256" key="5">
    <source>
        <dbReference type="ARBA" id="ARBA00022737"/>
    </source>
</evidence>
<feature type="binding site" evidence="10">
    <location>
        <position position="2332"/>
    </location>
    <ligand>
        <name>substrate</name>
    </ligand>
</feature>
<proteinExistence type="inferred from homology"/>
<dbReference type="InterPro" id="IPR018979">
    <property type="entry name" value="FERM_N"/>
</dbReference>
<evidence type="ECO:0000259" key="14">
    <source>
        <dbReference type="PROSITE" id="PS50056"/>
    </source>
</evidence>
<dbReference type="InterPro" id="IPR011993">
    <property type="entry name" value="PH-like_dom_sf"/>
</dbReference>
<dbReference type="Gene3D" id="1.10.510.10">
    <property type="entry name" value="Transferase(Phosphotransferase) domain 1"/>
    <property type="match status" value="1"/>
</dbReference>
<dbReference type="EC" id="3.1.3.48" evidence="8"/>
<dbReference type="Gene3D" id="2.30.29.30">
    <property type="entry name" value="Pleckstrin-homology domain (PH domain)/Phosphotyrosine-binding domain (PTB)"/>
    <property type="match status" value="1"/>
</dbReference>
<keyword evidence="19" id="KW-1185">Reference proteome</keyword>
<dbReference type="SMART" id="SM00194">
    <property type="entry name" value="PTPc"/>
    <property type="match status" value="1"/>
</dbReference>
<dbReference type="InterPro" id="IPR035963">
    <property type="entry name" value="FERM_2"/>
</dbReference>
<evidence type="ECO:0000313" key="18">
    <source>
        <dbReference type="Ensembl" id="ENSCPGP00000027926.1"/>
    </source>
</evidence>
<dbReference type="CDD" id="cd14597">
    <property type="entry name" value="PTPc-N13"/>
    <property type="match status" value="1"/>
</dbReference>
<dbReference type="CDD" id="cd06695">
    <property type="entry name" value="PDZ3_PTPN13_FRMPD2-like"/>
    <property type="match status" value="1"/>
</dbReference>
<reference evidence="18" key="2">
    <citation type="submission" date="2025-09" db="UniProtKB">
        <authorList>
            <consortium name="Ensembl"/>
        </authorList>
    </citation>
    <scope>IDENTIFICATION</scope>
</reference>
<dbReference type="InterPro" id="IPR001478">
    <property type="entry name" value="PDZ"/>
</dbReference>
<evidence type="ECO:0000313" key="19">
    <source>
        <dbReference type="Proteomes" id="UP000694419"/>
    </source>
</evidence>
<feature type="binding site" evidence="10">
    <location>
        <begin position="2288"/>
        <end position="2294"/>
    </location>
    <ligand>
        <name>substrate</name>
    </ligand>
</feature>
<feature type="compositionally biased region" description="Polar residues" evidence="12">
    <location>
        <begin position="1229"/>
        <end position="1246"/>
    </location>
</feature>
<dbReference type="FunFam" id="2.30.42.10:FF:000105">
    <property type="entry name" value="Tyrosine-protein phosphatase non-receptor type 13"/>
    <property type="match status" value="1"/>
</dbReference>
<dbReference type="Pfam" id="PF00373">
    <property type="entry name" value="FERM_M"/>
    <property type="match status" value="1"/>
</dbReference>
<evidence type="ECO:0000259" key="17">
    <source>
        <dbReference type="PROSITE" id="PS51377"/>
    </source>
</evidence>
<dbReference type="SMART" id="SM01196">
    <property type="entry name" value="FERM_C"/>
    <property type="match status" value="1"/>
</dbReference>
<dbReference type="SMART" id="SM00295">
    <property type="entry name" value="B41"/>
    <property type="match status" value="1"/>
</dbReference>
<keyword evidence="6 8" id="KW-0206">Cytoskeleton</keyword>
<dbReference type="FunFam" id="2.30.42.10:FF:000174">
    <property type="entry name" value="Tyrosine-protein phosphatase non-receptor type 13"/>
    <property type="match status" value="1"/>
</dbReference>
<evidence type="ECO:0000256" key="8">
    <source>
        <dbReference type="PIRNR" id="PIRNR000933"/>
    </source>
</evidence>
<evidence type="ECO:0000256" key="10">
    <source>
        <dbReference type="PIRSR" id="PIRSR000933-51"/>
    </source>
</evidence>
<evidence type="ECO:0000256" key="12">
    <source>
        <dbReference type="SAM" id="MobiDB-lite"/>
    </source>
</evidence>
<dbReference type="CDD" id="cd06697">
    <property type="entry name" value="PDZ5_PTPN13-like"/>
    <property type="match status" value="1"/>
</dbReference>
<dbReference type="InterPro" id="IPR029071">
    <property type="entry name" value="Ubiquitin-like_domsf"/>
</dbReference>
<dbReference type="GO" id="GO:0005634">
    <property type="term" value="C:nucleus"/>
    <property type="evidence" value="ECO:0007669"/>
    <property type="project" value="UniProtKB-SubCell"/>
</dbReference>
<keyword evidence="7" id="KW-0539">Nucleus</keyword>
<dbReference type="SUPFAM" id="SSF50156">
    <property type="entry name" value="PDZ domain-like"/>
    <property type="match status" value="5"/>
</dbReference>
<dbReference type="Proteomes" id="UP000694419">
    <property type="component" value="Unplaced"/>
</dbReference>
<evidence type="ECO:0000259" key="15">
    <source>
        <dbReference type="PROSITE" id="PS50057"/>
    </source>
</evidence>
<dbReference type="InterPro" id="IPR000242">
    <property type="entry name" value="PTP_cat"/>
</dbReference>
<dbReference type="FunFam" id="1.20.80.10:FF:000011">
    <property type="entry name" value="Tyrosine-protein phosphatase non-receptor type 13"/>
    <property type="match status" value="1"/>
</dbReference>
<dbReference type="InterPro" id="IPR019748">
    <property type="entry name" value="FERM_central"/>
</dbReference>
<dbReference type="FunFam" id="2.30.42.10:FF:000086">
    <property type="entry name" value="Tyrosine-protein phosphatase non-receptor type 13"/>
    <property type="match status" value="1"/>
</dbReference>
<dbReference type="Gene3D" id="3.90.190.10">
    <property type="entry name" value="Protein tyrosine phosphatase superfamily"/>
    <property type="match status" value="1"/>
</dbReference>
<dbReference type="SUPFAM" id="SSF52799">
    <property type="entry name" value="(Phosphotyrosine protein) phosphatases II"/>
    <property type="match status" value="1"/>
</dbReference>
<feature type="compositionally biased region" description="Polar residues" evidence="12">
    <location>
        <begin position="1301"/>
        <end position="1312"/>
    </location>
</feature>
<dbReference type="Gene3D" id="3.10.20.90">
    <property type="entry name" value="Phosphatidylinositol 3-kinase Catalytic Subunit, Chain A, domain 1"/>
    <property type="match status" value="1"/>
</dbReference>
<dbReference type="InterPro" id="IPR012153">
    <property type="entry name" value="PTPN13"/>
</dbReference>
<reference evidence="18" key="1">
    <citation type="submission" date="2025-08" db="UniProtKB">
        <authorList>
            <consortium name="Ensembl"/>
        </authorList>
    </citation>
    <scope>IDENTIFICATION</scope>
</reference>
<dbReference type="FunFam" id="2.30.29.30:FF:000107">
    <property type="entry name" value="Tyrosine-protein phosphatase non-receptor type 13"/>
    <property type="match status" value="1"/>
</dbReference>
<evidence type="ECO:0000256" key="7">
    <source>
        <dbReference type="ARBA" id="ARBA00023242"/>
    </source>
</evidence>
<feature type="region of interest" description="Disordered" evidence="12">
    <location>
        <begin position="1567"/>
        <end position="1630"/>
    </location>
</feature>
<dbReference type="InterPro" id="IPR018980">
    <property type="entry name" value="FERM_PH-like_C"/>
</dbReference>
<dbReference type="InterPro" id="IPR029021">
    <property type="entry name" value="Prot-tyrosine_phosphatase-like"/>
</dbReference>
<evidence type="ECO:0000256" key="3">
    <source>
        <dbReference type="ARBA" id="ARBA00009649"/>
    </source>
</evidence>
<feature type="domain" description="PDZ" evidence="16">
    <location>
        <begin position="1465"/>
        <end position="1553"/>
    </location>
</feature>
<dbReference type="SMART" id="SM00404">
    <property type="entry name" value="PTPc_motif"/>
    <property type="match status" value="1"/>
</dbReference>
<evidence type="ECO:0000256" key="1">
    <source>
        <dbReference type="ARBA" id="ARBA00004123"/>
    </source>
</evidence>